<dbReference type="InterPro" id="IPR003439">
    <property type="entry name" value="ABC_transporter-like_ATP-bd"/>
</dbReference>
<evidence type="ECO:0000259" key="9">
    <source>
        <dbReference type="PROSITE" id="PS50893"/>
    </source>
</evidence>
<accession>U7DAC9</accession>
<dbReference type="STRING" id="1313304.CALK_0152"/>
<protein>
    <submittedName>
        <fullName evidence="10">ABC transporter, ATP-binding protein</fullName>
    </submittedName>
</protein>
<keyword evidence="7" id="KW-0406">Ion transport</keyword>
<dbReference type="RefSeq" id="WP_022635714.1">
    <property type="nucleotide sequence ID" value="NZ_ASJR01000001.1"/>
</dbReference>
<evidence type="ECO:0000256" key="2">
    <source>
        <dbReference type="ARBA" id="ARBA00022475"/>
    </source>
</evidence>
<dbReference type="EMBL" id="ASJR01000001">
    <property type="protein sequence ID" value="ERP39354.1"/>
    <property type="molecule type" value="Genomic_DNA"/>
</dbReference>
<keyword evidence="6" id="KW-0408">Iron</keyword>
<dbReference type="InterPro" id="IPR027417">
    <property type="entry name" value="P-loop_NTPase"/>
</dbReference>
<dbReference type="PROSITE" id="PS50893">
    <property type="entry name" value="ABC_TRANSPORTER_2"/>
    <property type="match status" value="1"/>
</dbReference>
<comment type="caution">
    <text evidence="10">The sequence shown here is derived from an EMBL/GenBank/DDBJ whole genome shotgun (WGS) entry which is preliminary data.</text>
</comment>
<keyword evidence="3" id="KW-0410">Iron transport</keyword>
<dbReference type="OrthoDB" id="9790614at2"/>
<evidence type="ECO:0000256" key="3">
    <source>
        <dbReference type="ARBA" id="ARBA00022496"/>
    </source>
</evidence>
<feature type="domain" description="ABC transporter" evidence="9">
    <location>
        <begin position="3"/>
        <end position="221"/>
    </location>
</feature>
<gene>
    <name evidence="10" type="ORF">CALK_0152</name>
</gene>
<keyword evidence="2" id="KW-1003">Cell membrane</keyword>
<keyword evidence="5 10" id="KW-0067">ATP-binding</keyword>
<dbReference type="eggNOG" id="COG3842">
    <property type="taxonomic scope" value="Bacteria"/>
</dbReference>
<dbReference type="GO" id="GO:0016887">
    <property type="term" value="F:ATP hydrolysis activity"/>
    <property type="evidence" value="ECO:0007669"/>
    <property type="project" value="InterPro"/>
</dbReference>
<keyword evidence="11" id="KW-1185">Reference proteome</keyword>
<dbReference type="InterPro" id="IPR003593">
    <property type="entry name" value="AAA+_ATPase"/>
</dbReference>
<dbReference type="InterPro" id="IPR017871">
    <property type="entry name" value="ABC_transporter-like_CS"/>
</dbReference>
<reference evidence="10 11" key="1">
    <citation type="journal article" date="2013" name="Environ. Microbiol.">
        <title>Genome analysis of Chitinivibrio alkaliphilus gen. nov., sp. nov., a novel extremely haloalkaliphilic anaerobic chitinolytic bacterium from the candidate phylum Termite Group 3.</title>
        <authorList>
            <person name="Sorokin D.Y."/>
            <person name="Gumerov V.M."/>
            <person name="Rakitin A.L."/>
            <person name="Beletsky A.V."/>
            <person name="Damste J.S."/>
            <person name="Muyzer G."/>
            <person name="Mardanov A.V."/>
            <person name="Ravin N.V."/>
        </authorList>
    </citation>
    <scope>NUCLEOTIDE SEQUENCE [LARGE SCALE GENOMIC DNA]</scope>
    <source>
        <strain evidence="10 11">ACht1</strain>
    </source>
</reference>
<keyword evidence="1" id="KW-0813">Transport</keyword>
<organism evidence="10 11">
    <name type="scientific">Chitinivibrio alkaliphilus ACht1</name>
    <dbReference type="NCBI Taxonomy" id="1313304"/>
    <lineage>
        <taxon>Bacteria</taxon>
        <taxon>Pseudomonadati</taxon>
        <taxon>Fibrobacterota</taxon>
        <taxon>Chitinivibrionia</taxon>
        <taxon>Chitinivibrionales</taxon>
        <taxon>Chitinivibrionaceae</taxon>
        <taxon>Chitinivibrio</taxon>
    </lineage>
</organism>
<evidence type="ECO:0000256" key="4">
    <source>
        <dbReference type="ARBA" id="ARBA00022741"/>
    </source>
</evidence>
<dbReference type="PROSITE" id="PS00211">
    <property type="entry name" value="ABC_TRANSPORTER_1"/>
    <property type="match status" value="1"/>
</dbReference>
<evidence type="ECO:0000313" key="10">
    <source>
        <dbReference type="EMBL" id="ERP39354.1"/>
    </source>
</evidence>
<sequence>MYLTFDHVNFAYATNELLILRDISFSVERDEIMAILGESGCGKSTLLRLISGFEMPLAGSIYLNGRCLAHGSKHFVPAEHRGIGMVFQDYALFPHMTVFENIRFGLKGIRKEQDLRVTHVLSLVRMEEYGARFPHELSGGQQQRVALARSIAPNPSLILLDEPFSNLDAHLQEEIRREIRYIVAAADMTTLFVTHDKADVHAIADTVIHLEGGTIDTWERVS</sequence>
<evidence type="ECO:0000313" key="11">
    <source>
        <dbReference type="Proteomes" id="UP000017148"/>
    </source>
</evidence>
<dbReference type="Proteomes" id="UP000017148">
    <property type="component" value="Unassembled WGS sequence"/>
</dbReference>
<evidence type="ECO:0000256" key="7">
    <source>
        <dbReference type="ARBA" id="ARBA00023065"/>
    </source>
</evidence>
<dbReference type="AlphaFoldDB" id="U7DAC9"/>
<dbReference type="CDD" id="cd03259">
    <property type="entry name" value="ABC_Carb_Solutes_like"/>
    <property type="match status" value="1"/>
</dbReference>
<keyword evidence="8" id="KW-0472">Membrane</keyword>
<evidence type="ECO:0000256" key="6">
    <source>
        <dbReference type="ARBA" id="ARBA00023004"/>
    </source>
</evidence>
<name>U7DAC9_9BACT</name>
<dbReference type="GO" id="GO:0016020">
    <property type="term" value="C:membrane"/>
    <property type="evidence" value="ECO:0007669"/>
    <property type="project" value="InterPro"/>
</dbReference>
<dbReference type="InterPro" id="IPR050093">
    <property type="entry name" value="ABC_SmlMolc_Importer"/>
</dbReference>
<keyword evidence="4" id="KW-0547">Nucleotide-binding</keyword>
<dbReference type="PANTHER" id="PTHR42781:SF4">
    <property type="entry name" value="SPERMIDINE_PUTRESCINE IMPORT ATP-BINDING PROTEIN POTA"/>
    <property type="match status" value="1"/>
</dbReference>
<dbReference type="Gene3D" id="3.40.50.300">
    <property type="entry name" value="P-loop containing nucleotide triphosphate hydrolases"/>
    <property type="match status" value="1"/>
</dbReference>
<dbReference type="InterPro" id="IPR015853">
    <property type="entry name" value="ABC_transpr_FbpC"/>
</dbReference>
<proteinExistence type="predicted"/>
<dbReference type="Pfam" id="PF00005">
    <property type="entry name" value="ABC_tran"/>
    <property type="match status" value="1"/>
</dbReference>
<evidence type="ECO:0000256" key="5">
    <source>
        <dbReference type="ARBA" id="ARBA00022840"/>
    </source>
</evidence>
<dbReference type="PANTHER" id="PTHR42781">
    <property type="entry name" value="SPERMIDINE/PUTRESCINE IMPORT ATP-BINDING PROTEIN POTA"/>
    <property type="match status" value="1"/>
</dbReference>
<dbReference type="GO" id="GO:0015408">
    <property type="term" value="F:ABC-type ferric iron transporter activity"/>
    <property type="evidence" value="ECO:0007669"/>
    <property type="project" value="InterPro"/>
</dbReference>
<dbReference type="GO" id="GO:0005524">
    <property type="term" value="F:ATP binding"/>
    <property type="evidence" value="ECO:0007669"/>
    <property type="project" value="UniProtKB-KW"/>
</dbReference>
<dbReference type="SUPFAM" id="SSF52540">
    <property type="entry name" value="P-loop containing nucleoside triphosphate hydrolases"/>
    <property type="match status" value="1"/>
</dbReference>
<evidence type="ECO:0000256" key="1">
    <source>
        <dbReference type="ARBA" id="ARBA00022448"/>
    </source>
</evidence>
<dbReference type="SMART" id="SM00382">
    <property type="entry name" value="AAA"/>
    <property type="match status" value="1"/>
</dbReference>
<evidence type="ECO:0000256" key="8">
    <source>
        <dbReference type="ARBA" id="ARBA00023136"/>
    </source>
</evidence>